<comment type="caution">
    <text evidence="7">The sequence shown here is derived from an EMBL/GenBank/DDBJ whole genome shotgun (WGS) entry which is preliminary data.</text>
</comment>
<dbReference type="InterPro" id="IPR050140">
    <property type="entry name" value="SRY-related_HMG-box_TF-like"/>
</dbReference>
<evidence type="ECO:0000256" key="2">
    <source>
        <dbReference type="ARBA" id="ARBA00023125"/>
    </source>
</evidence>
<keyword evidence="3" id="KW-0804">Transcription</keyword>
<dbReference type="SUPFAM" id="SSF47095">
    <property type="entry name" value="HMG-box"/>
    <property type="match status" value="1"/>
</dbReference>
<feature type="compositionally biased region" description="Low complexity" evidence="5">
    <location>
        <begin position="139"/>
        <end position="150"/>
    </location>
</feature>
<keyword evidence="8" id="KW-1185">Reference proteome</keyword>
<name>A0A9N9C1Y2_9GLOM</name>
<dbReference type="InterPro" id="IPR009071">
    <property type="entry name" value="HMG_box_dom"/>
</dbReference>
<evidence type="ECO:0000256" key="5">
    <source>
        <dbReference type="SAM" id="MobiDB-lite"/>
    </source>
</evidence>
<keyword evidence="4" id="KW-0539">Nucleus</keyword>
<feature type="compositionally biased region" description="Basic residues" evidence="5">
    <location>
        <begin position="125"/>
        <end position="138"/>
    </location>
</feature>
<keyword evidence="1" id="KW-0805">Transcription regulation</keyword>
<dbReference type="FunFam" id="1.10.30.10:FF:000041">
    <property type="entry name" value="HMG box family protein"/>
    <property type="match status" value="1"/>
</dbReference>
<dbReference type="Pfam" id="PF00505">
    <property type="entry name" value="HMG_box"/>
    <property type="match status" value="1"/>
</dbReference>
<keyword evidence="2 4" id="KW-0238">DNA-binding</keyword>
<dbReference type="GO" id="GO:0000978">
    <property type="term" value="F:RNA polymerase II cis-regulatory region sequence-specific DNA binding"/>
    <property type="evidence" value="ECO:0007669"/>
    <property type="project" value="TreeGrafter"/>
</dbReference>
<dbReference type="OrthoDB" id="6247875at2759"/>
<feature type="DNA-binding region" description="HMG box" evidence="4">
    <location>
        <begin position="55"/>
        <end position="123"/>
    </location>
</feature>
<dbReference type="GO" id="GO:0030154">
    <property type="term" value="P:cell differentiation"/>
    <property type="evidence" value="ECO:0007669"/>
    <property type="project" value="TreeGrafter"/>
</dbReference>
<dbReference type="GO" id="GO:0005634">
    <property type="term" value="C:nucleus"/>
    <property type="evidence" value="ECO:0007669"/>
    <property type="project" value="UniProtKB-UniRule"/>
</dbReference>
<organism evidence="7 8">
    <name type="scientific">Ambispora leptoticha</name>
    <dbReference type="NCBI Taxonomy" id="144679"/>
    <lineage>
        <taxon>Eukaryota</taxon>
        <taxon>Fungi</taxon>
        <taxon>Fungi incertae sedis</taxon>
        <taxon>Mucoromycota</taxon>
        <taxon>Glomeromycotina</taxon>
        <taxon>Glomeromycetes</taxon>
        <taxon>Archaeosporales</taxon>
        <taxon>Ambisporaceae</taxon>
        <taxon>Ambispora</taxon>
    </lineage>
</organism>
<dbReference type="Proteomes" id="UP000789508">
    <property type="component" value="Unassembled WGS sequence"/>
</dbReference>
<feature type="compositionally biased region" description="Low complexity" evidence="5">
    <location>
        <begin position="157"/>
        <end position="168"/>
    </location>
</feature>
<dbReference type="AlphaFoldDB" id="A0A9N9C1Y2"/>
<gene>
    <name evidence="7" type="ORF">ALEPTO_LOCUS7565</name>
</gene>
<sequence>MNNAKTNQNNPSAMINATSVASDVDLKFPSLVLTQAKGPSPRGGSVSKANKPKKPPRPPNAFILYRRSKQQEIVAANEGITNNEVSKQVGEMWHKASADEKSHFQQLADAAKMEHAQKYPEYKYRPRRPHEKRRRTKRPSAASLNSSSASTKDSMQSSDDAATTVSSSLPSDNVEVNIDNSINEIFFNDVQRRPSIESVSSLEDSIHYEYAFDDDFSRRSSIASTIADIVDNEMPVMFNMTTASSPLSLSPSLEPVPAAVSPVGGEMTHDQVFFETTFDPYALSPNLMMDATSNGSESEMLPFNLLDMTPNYLNTSPFTDETFDYINLETFATAFMAPGEQQLMCEQP</sequence>
<evidence type="ECO:0000259" key="6">
    <source>
        <dbReference type="PROSITE" id="PS50118"/>
    </source>
</evidence>
<dbReference type="CDD" id="cd01389">
    <property type="entry name" value="HMG-box_ROX1-like"/>
    <property type="match status" value="1"/>
</dbReference>
<evidence type="ECO:0000256" key="1">
    <source>
        <dbReference type="ARBA" id="ARBA00023015"/>
    </source>
</evidence>
<dbReference type="PANTHER" id="PTHR10270:SF161">
    <property type="entry name" value="SEX-DETERMINING REGION Y PROTEIN"/>
    <property type="match status" value="1"/>
</dbReference>
<evidence type="ECO:0000313" key="8">
    <source>
        <dbReference type="Proteomes" id="UP000789508"/>
    </source>
</evidence>
<dbReference type="PROSITE" id="PS50118">
    <property type="entry name" value="HMG_BOX_2"/>
    <property type="match status" value="1"/>
</dbReference>
<evidence type="ECO:0000256" key="4">
    <source>
        <dbReference type="PROSITE-ProRule" id="PRU00267"/>
    </source>
</evidence>
<dbReference type="EMBL" id="CAJVPS010003378">
    <property type="protein sequence ID" value="CAG8587787.1"/>
    <property type="molecule type" value="Genomic_DNA"/>
</dbReference>
<proteinExistence type="predicted"/>
<dbReference type="Gene3D" id="1.10.30.10">
    <property type="entry name" value="High mobility group box domain"/>
    <property type="match status" value="1"/>
</dbReference>
<evidence type="ECO:0000256" key="3">
    <source>
        <dbReference type="ARBA" id="ARBA00023163"/>
    </source>
</evidence>
<protein>
    <submittedName>
        <fullName evidence="7">1766_t:CDS:1</fullName>
    </submittedName>
</protein>
<evidence type="ECO:0000313" key="7">
    <source>
        <dbReference type="EMBL" id="CAG8587787.1"/>
    </source>
</evidence>
<dbReference type="SMART" id="SM00398">
    <property type="entry name" value="HMG"/>
    <property type="match status" value="1"/>
</dbReference>
<feature type="domain" description="HMG box" evidence="6">
    <location>
        <begin position="55"/>
        <end position="123"/>
    </location>
</feature>
<feature type="compositionally biased region" description="Basic and acidic residues" evidence="5">
    <location>
        <begin position="111"/>
        <end position="124"/>
    </location>
</feature>
<accession>A0A9N9C1Y2</accession>
<feature type="region of interest" description="Disordered" evidence="5">
    <location>
        <begin position="96"/>
        <end position="174"/>
    </location>
</feature>
<feature type="region of interest" description="Disordered" evidence="5">
    <location>
        <begin position="32"/>
        <end position="60"/>
    </location>
</feature>
<dbReference type="InterPro" id="IPR036910">
    <property type="entry name" value="HMG_box_dom_sf"/>
</dbReference>
<dbReference type="GO" id="GO:0001228">
    <property type="term" value="F:DNA-binding transcription activator activity, RNA polymerase II-specific"/>
    <property type="evidence" value="ECO:0007669"/>
    <property type="project" value="TreeGrafter"/>
</dbReference>
<reference evidence="7" key="1">
    <citation type="submission" date="2021-06" db="EMBL/GenBank/DDBJ databases">
        <authorList>
            <person name="Kallberg Y."/>
            <person name="Tangrot J."/>
            <person name="Rosling A."/>
        </authorList>
    </citation>
    <scope>NUCLEOTIDE SEQUENCE</scope>
    <source>
        <strain evidence="7">FL130A</strain>
    </source>
</reference>
<dbReference type="PANTHER" id="PTHR10270">
    <property type="entry name" value="SOX TRANSCRIPTION FACTOR"/>
    <property type="match status" value="1"/>
</dbReference>